<reference evidence="2" key="1">
    <citation type="submission" date="2020-10" db="EMBL/GenBank/DDBJ databases">
        <title>Dehalococcoides mccartyi of a TCE/Cr reducing biochatode.</title>
        <authorList>
            <person name="Matturro B."/>
        </authorList>
    </citation>
    <scope>NUCLEOTIDE SEQUENCE</scope>
    <source>
        <strain evidence="2">Bin4</strain>
    </source>
</reference>
<dbReference type="Proteomes" id="UP000658733">
    <property type="component" value="Unassembled WGS sequence"/>
</dbReference>
<sequence>MNGENSNGILTQSQNNNEGRNIDGLNQLKVISDAKTLLEDFGYKVLSPSDKNEIIGLISSQSEKIENLERLNQNTNFENKNIPKEVDA</sequence>
<evidence type="ECO:0000313" key="2">
    <source>
        <dbReference type="EMBL" id="MBF4469152.1"/>
    </source>
</evidence>
<name>A0A843ADP2_METAZ</name>
<organism evidence="2 3">
    <name type="scientific">Methanobrevibacter arboriphilus</name>
    <dbReference type="NCBI Taxonomy" id="39441"/>
    <lineage>
        <taxon>Archaea</taxon>
        <taxon>Methanobacteriati</taxon>
        <taxon>Methanobacteriota</taxon>
        <taxon>Methanomada group</taxon>
        <taxon>Methanobacteria</taxon>
        <taxon>Methanobacteriales</taxon>
        <taxon>Methanobacteriaceae</taxon>
        <taxon>Methanobrevibacter</taxon>
    </lineage>
</organism>
<dbReference type="AlphaFoldDB" id="A0A843ADP2"/>
<feature type="compositionally biased region" description="Polar residues" evidence="1">
    <location>
        <begin position="1"/>
        <end position="19"/>
    </location>
</feature>
<proteinExistence type="predicted"/>
<evidence type="ECO:0000313" key="3">
    <source>
        <dbReference type="Proteomes" id="UP000658733"/>
    </source>
</evidence>
<gene>
    <name evidence="2" type="ORF">ISP01_07075</name>
</gene>
<dbReference type="RefSeq" id="WP_278523428.1">
    <property type="nucleotide sequence ID" value="NZ_JADIIN010000059.1"/>
</dbReference>
<evidence type="ECO:0000256" key="1">
    <source>
        <dbReference type="SAM" id="MobiDB-lite"/>
    </source>
</evidence>
<feature type="region of interest" description="Disordered" evidence="1">
    <location>
        <begin position="1"/>
        <end position="22"/>
    </location>
</feature>
<comment type="caution">
    <text evidence="2">The sequence shown here is derived from an EMBL/GenBank/DDBJ whole genome shotgun (WGS) entry which is preliminary data.</text>
</comment>
<accession>A0A843ADP2</accession>
<protein>
    <submittedName>
        <fullName evidence="2">Uncharacterized protein</fullName>
    </submittedName>
</protein>
<dbReference type="EMBL" id="JADIIN010000059">
    <property type="protein sequence ID" value="MBF4469152.1"/>
    <property type="molecule type" value="Genomic_DNA"/>
</dbReference>